<proteinExistence type="predicted"/>
<organism evidence="3">
    <name type="scientific">Fagus sylvatica</name>
    <name type="common">Beechnut</name>
    <dbReference type="NCBI Taxonomy" id="28930"/>
    <lineage>
        <taxon>Eukaryota</taxon>
        <taxon>Viridiplantae</taxon>
        <taxon>Streptophyta</taxon>
        <taxon>Embryophyta</taxon>
        <taxon>Tracheophyta</taxon>
        <taxon>Spermatophyta</taxon>
        <taxon>Magnoliopsida</taxon>
        <taxon>eudicotyledons</taxon>
        <taxon>Gunneridae</taxon>
        <taxon>Pentapetalae</taxon>
        <taxon>rosids</taxon>
        <taxon>fabids</taxon>
        <taxon>Fagales</taxon>
        <taxon>Fagaceae</taxon>
        <taxon>Fagus</taxon>
    </lineage>
</organism>
<dbReference type="PANTHER" id="PTHR11439:SF463">
    <property type="entry name" value="REVERSE TRANSCRIPTASE TY1_COPIA-TYPE DOMAIN-CONTAINING PROTEIN"/>
    <property type="match status" value="1"/>
</dbReference>
<protein>
    <recommendedName>
        <fullName evidence="1">Reverse transcriptase Ty1/copia-type domain-containing protein</fullName>
    </recommendedName>
</protein>
<dbReference type="InterPro" id="IPR013103">
    <property type="entry name" value="RVT_2"/>
</dbReference>
<evidence type="ECO:0000313" key="3">
    <source>
        <dbReference type="EMBL" id="SPC97243.1"/>
    </source>
</evidence>
<feature type="domain" description="Reverse transcriptase Ty1/copia-type" evidence="1">
    <location>
        <begin position="114"/>
        <end position="257"/>
    </location>
</feature>
<sequence>MQTRLKSGISKLKRAFTSTSPNYLDVEPPSFSIASALTPWVVAMKDEYSALHRQGTWTLVPPALSQNIVGCKWVYKIKRHTDGSVSRYKARLVAKGFHQKAGLDYDETFSPVIKPTTGFIDSAKPGYVYKLHKSLYGLKQAPQAWFERFTSHLENLGFTASSANPSLFTYKSHNEILYLLLYVDDIILTGTSPPLITNLITKLQQTFKLKDLGPLHYFLGLQLQYHEVGFSVHQTKYATDLLTKFDMTNCKPSSTPYFSLSRLNQTQGTPLPNPTHFHSFVGALQYLTFTRPDLSFTVNQVYADWAGNPDDRRSTSGYVVFLGSTPITWVSKKQSTVSCSSTEAEYRSLASAITEVFWIQMVLKDLGVFLLDPPLLWCDNLSALALASNLVFHARTKHIEVDYHFIREKVVRRDIVVKFISTTDQLANILTKCLPSPSFTRLCNNLLLSFR</sequence>
<dbReference type="EMBL" id="OIVN01001194">
    <property type="protein sequence ID" value="SPC91003.1"/>
    <property type="molecule type" value="Genomic_DNA"/>
</dbReference>
<gene>
    <name evidence="2" type="ORF">FSB_LOCUS18885</name>
    <name evidence="3" type="ORF">FSB_LOCUS25125</name>
</gene>
<dbReference type="Pfam" id="PF07727">
    <property type="entry name" value="RVT_2"/>
    <property type="match status" value="1"/>
</dbReference>
<dbReference type="AlphaFoldDB" id="A0A2N9GCG4"/>
<dbReference type="CDD" id="cd09272">
    <property type="entry name" value="RNase_HI_RT_Ty1"/>
    <property type="match status" value="1"/>
</dbReference>
<evidence type="ECO:0000313" key="2">
    <source>
        <dbReference type="EMBL" id="SPC91003.1"/>
    </source>
</evidence>
<reference evidence="3" key="1">
    <citation type="submission" date="2018-02" db="EMBL/GenBank/DDBJ databases">
        <authorList>
            <person name="Cohen D.B."/>
            <person name="Kent A.D."/>
        </authorList>
    </citation>
    <scope>NUCLEOTIDE SEQUENCE</scope>
</reference>
<name>A0A2N9GCG4_FAGSY</name>
<dbReference type="EMBL" id="OIVN01001749">
    <property type="protein sequence ID" value="SPC97243.1"/>
    <property type="molecule type" value="Genomic_DNA"/>
</dbReference>
<dbReference type="SUPFAM" id="SSF56672">
    <property type="entry name" value="DNA/RNA polymerases"/>
    <property type="match status" value="1"/>
</dbReference>
<dbReference type="PANTHER" id="PTHR11439">
    <property type="entry name" value="GAG-POL-RELATED RETROTRANSPOSON"/>
    <property type="match status" value="1"/>
</dbReference>
<accession>A0A2N9GCG4</accession>
<evidence type="ECO:0000259" key="1">
    <source>
        <dbReference type="Pfam" id="PF07727"/>
    </source>
</evidence>
<dbReference type="InterPro" id="IPR043502">
    <property type="entry name" value="DNA/RNA_pol_sf"/>
</dbReference>